<dbReference type="Proteomes" id="UP001151760">
    <property type="component" value="Unassembled WGS sequence"/>
</dbReference>
<dbReference type="Pfam" id="PF00078">
    <property type="entry name" value="RVT_1"/>
    <property type="match status" value="1"/>
</dbReference>
<protein>
    <recommendedName>
        <fullName evidence="1">Reverse transcriptase domain-containing protein</fullName>
    </recommendedName>
</protein>
<dbReference type="InterPro" id="IPR052343">
    <property type="entry name" value="Retrotransposon-Effector_Assoc"/>
</dbReference>
<keyword evidence="3" id="KW-1185">Reference proteome</keyword>
<dbReference type="InterPro" id="IPR043502">
    <property type="entry name" value="DNA/RNA_pol_sf"/>
</dbReference>
<feature type="domain" description="Reverse transcriptase" evidence="1">
    <location>
        <begin position="296"/>
        <end position="374"/>
    </location>
</feature>
<reference evidence="2" key="1">
    <citation type="journal article" date="2022" name="Int. J. Mol. Sci.">
        <title>Draft Genome of Tanacetum Coccineum: Genomic Comparison of Closely Related Tanacetum-Family Plants.</title>
        <authorList>
            <person name="Yamashiro T."/>
            <person name="Shiraishi A."/>
            <person name="Nakayama K."/>
            <person name="Satake H."/>
        </authorList>
    </citation>
    <scope>NUCLEOTIDE SEQUENCE</scope>
</reference>
<sequence>MDSCRFSEEVVIFCLRVRSLLCLFVKGAYGCILGSDGILKKIDRIMSNIDFIDYFEGSYAIFKPFKDVVKQEWVKHVSGFSMFKVAQKLKMLKILLRKLLFDGGNLHDNVNRLRAKLDQVQADLDAGPYNISLREAKIDWLKEGDSNSAYFYKTVRSRTSRSRIDVIMNNEGTLFENDHVADVFVSHYVNFLGEGGHTSGFDGEDLFQSRLADQDALNMVWPISRQEVKDAMFAMGNDKSPGPDSYLAAFFKEAWDIMEKDVIDTVSEFIINGKILKQLNHTIISLLPKVKSPARVNDYRPISCCNVIFKFISKIIANRIKDSLKVIVSSNQSAFVPGRNISDNMLLTQDLMHNYHLNRGTPRYAFKVDIQKAYCSKLELINLCFADDLFLFSHGDTLSTMVIKEALEEFTCAFGLVPSLSKRIMRKGKANVAWEDVCRPKKEGDLGLRRLNEFNKALMILHVWKLISLKGSLWVQRIHEYKIRGRNFGISHFMGT</sequence>
<proteinExistence type="predicted"/>
<dbReference type="SUPFAM" id="SSF56672">
    <property type="entry name" value="DNA/RNA polymerases"/>
    <property type="match status" value="1"/>
</dbReference>
<reference evidence="2" key="2">
    <citation type="submission" date="2022-01" db="EMBL/GenBank/DDBJ databases">
        <authorList>
            <person name="Yamashiro T."/>
            <person name="Shiraishi A."/>
            <person name="Satake H."/>
            <person name="Nakayama K."/>
        </authorList>
    </citation>
    <scope>NUCLEOTIDE SEQUENCE</scope>
</reference>
<comment type="caution">
    <text evidence="2">The sequence shown here is derived from an EMBL/GenBank/DDBJ whole genome shotgun (WGS) entry which is preliminary data.</text>
</comment>
<evidence type="ECO:0000313" key="3">
    <source>
        <dbReference type="Proteomes" id="UP001151760"/>
    </source>
</evidence>
<dbReference type="PANTHER" id="PTHR46890">
    <property type="entry name" value="NON-LTR RETROLELEMENT REVERSE TRANSCRIPTASE-LIKE PROTEIN-RELATED"/>
    <property type="match status" value="1"/>
</dbReference>
<evidence type="ECO:0000259" key="1">
    <source>
        <dbReference type="Pfam" id="PF00078"/>
    </source>
</evidence>
<gene>
    <name evidence="2" type="ORF">Tco_0922284</name>
</gene>
<organism evidence="2 3">
    <name type="scientific">Tanacetum coccineum</name>
    <dbReference type="NCBI Taxonomy" id="301880"/>
    <lineage>
        <taxon>Eukaryota</taxon>
        <taxon>Viridiplantae</taxon>
        <taxon>Streptophyta</taxon>
        <taxon>Embryophyta</taxon>
        <taxon>Tracheophyta</taxon>
        <taxon>Spermatophyta</taxon>
        <taxon>Magnoliopsida</taxon>
        <taxon>eudicotyledons</taxon>
        <taxon>Gunneridae</taxon>
        <taxon>Pentapetalae</taxon>
        <taxon>asterids</taxon>
        <taxon>campanulids</taxon>
        <taxon>Asterales</taxon>
        <taxon>Asteraceae</taxon>
        <taxon>Asteroideae</taxon>
        <taxon>Anthemideae</taxon>
        <taxon>Anthemidinae</taxon>
        <taxon>Tanacetum</taxon>
    </lineage>
</organism>
<accession>A0ABQ5CXP0</accession>
<name>A0ABQ5CXP0_9ASTR</name>
<dbReference type="InterPro" id="IPR000477">
    <property type="entry name" value="RT_dom"/>
</dbReference>
<dbReference type="PANTHER" id="PTHR46890:SF48">
    <property type="entry name" value="RNA-DIRECTED DNA POLYMERASE"/>
    <property type="match status" value="1"/>
</dbReference>
<dbReference type="EMBL" id="BQNB010014743">
    <property type="protein sequence ID" value="GJT31865.1"/>
    <property type="molecule type" value="Genomic_DNA"/>
</dbReference>
<evidence type="ECO:0000313" key="2">
    <source>
        <dbReference type="EMBL" id="GJT31865.1"/>
    </source>
</evidence>
<dbReference type="CDD" id="cd01650">
    <property type="entry name" value="RT_nLTR_like"/>
    <property type="match status" value="1"/>
</dbReference>